<name>A0AAE1TEJ3_9FABA</name>
<feature type="domain" description="J" evidence="2">
    <location>
        <begin position="192"/>
        <end position="253"/>
    </location>
</feature>
<keyword evidence="4" id="KW-1185">Reference proteome</keyword>
<proteinExistence type="predicted"/>
<dbReference type="EMBL" id="JAWXYG010000002">
    <property type="protein sequence ID" value="KAK4281811.1"/>
    <property type="molecule type" value="Genomic_DNA"/>
</dbReference>
<dbReference type="AlphaFoldDB" id="A0AAE1TEJ3"/>
<dbReference type="SMART" id="SM00271">
    <property type="entry name" value="DnaJ"/>
    <property type="match status" value="1"/>
</dbReference>
<accession>A0AAE1TEJ3</accession>
<dbReference type="InterPro" id="IPR001623">
    <property type="entry name" value="DnaJ_domain"/>
</dbReference>
<evidence type="ECO:0000259" key="2">
    <source>
        <dbReference type="PROSITE" id="PS50076"/>
    </source>
</evidence>
<evidence type="ECO:0000313" key="4">
    <source>
        <dbReference type="Proteomes" id="UP001293593"/>
    </source>
</evidence>
<dbReference type="Gene3D" id="1.10.287.110">
    <property type="entry name" value="DnaJ domain"/>
    <property type="match status" value="1"/>
</dbReference>
<dbReference type="SUPFAM" id="SSF46565">
    <property type="entry name" value="Chaperone J-domain"/>
    <property type="match status" value="1"/>
</dbReference>
<dbReference type="PRINTS" id="PR00625">
    <property type="entry name" value="JDOMAIN"/>
</dbReference>
<dbReference type="Proteomes" id="UP001293593">
    <property type="component" value="Unassembled WGS sequence"/>
</dbReference>
<gene>
    <name evidence="3" type="ORF">QN277_013262</name>
</gene>
<dbReference type="InterPro" id="IPR036869">
    <property type="entry name" value="J_dom_sf"/>
</dbReference>
<dbReference type="PANTHER" id="PTHR45376">
    <property type="entry name" value="CHAPERONE DNAJ-DOMAIN SUPERFAMILY PROTEIN-RELATED"/>
    <property type="match status" value="1"/>
</dbReference>
<comment type="caution">
    <text evidence="3">The sequence shown here is derived from an EMBL/GenBank/DDBJ whole genome shotgun (WGS) entry which is preliminary data.</text>
</comment>
<reference evidence="3" key="1">
    <citation type="submission" date="2023-10" db="EMBL/GenBank/DDBJ databases">
        <title>Chromosome-level genome of the transformable northern wattle, Acacia crassicarpa.</title>
        <authorList>
            <person name="Massaro I."/>
            <person name="Sinha N.R."/>
            <person name="Poethig S."/>
            <person name="Leichty A.R."/>
        </authorList>
    </citation>
    <scope>NUCLEOTIDE SEQUENCE</scope>
    <source>
        <strain evidence="3">Acra3RX</strain>
        <tissue evidence="3">Leaf</tissue>
    </source>
</reference>
<dbReference type="PROSITE" id="PS50076">
    <property type="entry name" value="DNAJ_2"/>
    <property type="match status" value="1"/>
</dbReference>
<sequence length="255" mass="29884">MNSAMKLALVNSKNTYMSLRAALFHSTPVLERKRRNHWDSRFNHYSKRCRRIHAKQTLLRNMNAYADFLLQSWKDEIDGDDPSSSRGTSWFRKPFSAKGHGRNRNDNKESQYYRRRNSDPDFPEEDFDVETIFRSAFGGAQSFYYSFIDEENPHWRRSGRYYNRSRSWNWSEDEEYYDSSTESDNSDSNLASDRLALGLSAHGPLKPEDVKNAYRACALKWHPDRHQGSSKEIAEEKFKVCSAAYQSLCDKLAIN</sequence>
<organism evidence="3 4">
    <name type="scientific">Acacia crassicarpa</name>
    <name type="common">northern wattle</name>
    <dbReference type="NCBI Taxonomy" id="499986"/>
    <lineage>
        <taxon>Eukaryota</taxon>
        <taxon>Viridiplantae</taxon>
        <taxon>Streptophyta</taxon>
        <taxon>Embryophyta</taxon>
        <taxon>Tracheophyta</taxon>
        <taxon>Spermatophyta</taxon>
        <taxon>Magnoliopsida</taxon>
        <taxon>eudicotyledons</taxon>
        <taxon>Gunneridae</taxon>
        <taxon>Pentapetalae</taxon>
        <taxon>rosids</taxon>
        <taxon>fabids</taxon>
        <taxon>Fabales</taxon>
        <taxon>Fabaceae</taxon>
        <taxon>Caesalpinioideae</taxon>
        <taxon>mimosoid clade</taxon>
        <taxon>Acacieae</taxon>
        <taxon>Acacia</taxon>
    </lineage>
</organism>
<dbReference type="CDD" id="cd06257">
    <property type="entry name" value="DnaJ"/>
    <property type="match status" value="1"/>
</dbReference>
<feature type="region of interest" description="Disordered" evidence="1">
    <location>
        <begin position="80"/>
        <end position="124"/>
    </location>
</feature>
<feature type="compositionally biased region" description="Basic and acidic residues" evidence="1">
    <location>
        <begin position="103"/>
        <end position="119"/>
    </location>
</feature>
<dbReference type="PANTHER" id="PTHR45376:SF1">
    <property type="entry name" value="CHAPERONE DNAJ-DOMAIN SUPERFAMILY PROTEIN-RELATED"/>
    <property type="match status" value="1"/>
</dbReference>
<dbReference type="Pfam" id="PF00226">
    <property type="entry name" value="DnaJ"/>
    <property type="match status" value="1"/>
</dbReference>
<evidence type="ECO:0000256" key="1">
    <source>
        <dbReference type="SAM" id="MobiDB-lite"/>
    </source>
</evidence>
<evidence type="ECO:0000313" key="3">
    <source>
        <dbReference type="EMBL" id="KAK4281811.1"/>
    </source>
</evidence>
<protein>
    <recommendedName>
        <fullName evidence="2">J domain-containing protein</fullName>
    </recommendedName>
</protein>